<dbReference type="SMART" id="SM01255">
    <property type="entry name" value="KNOX1"/>
    <property type="match status" value="1"/>
</dbReference>
<dbReference type="Pfam" id="PF03790">
    <property type="entry name" value="KNOX1"/>
    <property type="match status" value="1"/>
</dbReference>
<keyword evidence="6" id="KW-1185">Reference proteome</keyword>
<dbReference type="InterPro" id="IPR005541">
    <property type="entry name" value="KNOX2"/>
</dbReference>
<dbReference type="InterPro" id="IPR053363">
    <property type="entry name" value="Leaf_patterning_domain"/>
</dbReference>
<evidence type="ECO:0000259" key="4">
    <source>
        <dbReference type="SMART" id="SM01256"/>
    </source>
</evidence>
<dbReference type="Proteomes" id="UP000237105">
    <property type="component" value="Unassembled WGS sequence"/>
</dbReference>
<evidence type="ECO:0000259" key="3">
    <source>
        <dbReference type="SMART" id="SM01255"/>
    </source>
</evidence>
<feature type="domain" description="KNOX2" evidence="4">
    <location>
        <begin position="83"/>
        <end position="134"/>
    </location>
</feature>
<comment type="subcellular location">
    <subcellularLocation>
        <location evidence="1">Nucleus</location>
    </subcellularLocation>
</comment>
<name>A0A2P5D281_PARAD</name>
<dbReference type="PANTHER" id="PTHR48268">
    <property type="entry name" value="HOMEOBOX PROTEIN KNOTTED-1-LIKE 6 ISOFORM X1"/>
    <property type="match status" value="1"/>
</dbReference>
<dbReference type="GO" id="GO:0003677">
    <property type="term" value="F:DNA binding"/>
    <property type="evidence" value="ECO:0007669"/>
    <property type="project" value="InterPro"/>
</dbReference>
<dbReference type="GO" id="GO:0005634">
    <property type="term" value="C:nucleus"/>
    <property type="evidence" value="ECO:0007669"/>
    <property type="project" value="UniProtKB-SubCell"/>
</dbReference>
<gene>
    <name evidence="5" type="primary">PanKNOXM1</name>
    <name evidence="5" type="ORF">PanWU01x14_103750</name>
</gene>
<comment type="caution">
    <text evidence="5">The sequence shown here is derived from an EMBL/GenBank/DDBJ whole genome shotgun (WGS) entry which is preliminary data.</text>
</comment>
<organism evidence="5 6">
    <name type="scientific">Parasponia andersonii</name>
    <name type="common">Sponia andersonii</name>
    <dbReference type="NCBI Taxonomy" id="3476"/>
    <lineage>
        <taxon>Eukaryota</taxon>
        <taxon>Viridiplantae</taxon>
        <taxon>Streptophyta</taxon>
        <taxon>Embryophyta</taxon>
        <taxon>Tracheophyta</taxon>
        <taxon>Spermatophyta</taxon>
        <taxon>Magnoliopsida</taxon>
        <taxon>eudicotyledons</taxon>
        <taxon>Gunneridae</taxon>
        <taxon>Pentapetalae</taxon>
        <taxon>rosids</taxon>
        <taxon>fabids</taxon>
        <taxon>Rosales</taxon>
        <taxon>Cannabaceae</taxon>
        <taxon>Parasponia</taxon>
    </lineage>
</organism>
<evidence type="ECO:0000256" key="2">
    <source>
        <dbReference type="ARBA" id="ARBA00023242"/>
    </source>
</evidence>
<evidence type="ECO:0000313" key="6">
    <source>
        <dbReference type="Proteomes" id="UP000237105"/>
    </source>
</evidence>
<evidence type="ECO:0000313" key="5">
    <source>
        <dbReference type="EMBL" id="PON67394.1"/>
    </source>
</evidence>
<keyword evidence="2" id="KW-0539">Nucleus</keyword>
<protein>
    <submittedName>
        <fullName evidence="5">Knotted-like MEINOX transcription factor</fullName>
    </submittedName>
</protein>
<dbReference type="STRING" id="3476.A0A2P5D281"/>
<evidence type="ECO:0000256" key="1">
    <source>
        <dbReference type="ARBA" id="ARBA00004123"/>
    </source>
</evidence>
<dbReference type="SMART" id="SM01256">
    <property type="entry name" value="KNOX2"/>
    <property type="match status" value="1"/>
</dbReference>
<proteinExistence type="predicted"/>
<dbReference type="EMBL" id="JXTB01000072">
    <property type="protein sequence ID" value="PON67394.1"/>
    <property type="molecule type" value="Genomic_DNA"/>
</dbReference>
<dbReference type="AlphaFoldDB" id="A0A2P5D281"/>
<dbReference type="Pfam" id="PF03791">
    <property type="entry name" value="KNOX2"/>
    <property type="match status" value="1"/>
</dbReference>
<dbReference type="OrthoDB" id="1704693at2759"/>
<reference evidence="6" key="1">
    <citation type="submission" date="2016-06" db="EMBL/GenBank/DDBJ databases">
        <title>Parallel loss of symbiosis genes in relatives of nitrogen-fixing non-legume Parasponia.</title>
        <authorList>
            <person name="Van Velzen R."/>
            <person name="Holmer R."/>
            <person name="Bu F."/>
            <person name="Rutten L."/>
            <person name="Van Zeijl A."/>
            <person name="Liu W."/>
            <person name="Santuari L."/>
            <person name="Cao Q."/>
            <person name="Sharma T."/>
            <person name="Shen D."/>
            <person name="Roswanjaya Y."/>
            <person name="Wardhani T."/>
            <person name="Kalhor M.S."/>
            <person name="Jansen J."/>
            <person name="Van den Hoogen J."/>
            <person name="Gungor B."/>
            <person name="Hartog M."/>
            <person name="Hontelez J."/>
            <person name="Verver J."/>
            <person name="Yang W.-C."/>
            <person name="Schijlen E."/>
            <person name="Repin R."/>
            <person name="Schilthuizen M."/>
            <person name="Schranz E."/>
            <person name="Heidstra R."/>
            <person name="Miyata K."/>
            <person name="Fedorova E."/>
            <person name="Kohlen W."/>
            <person name="Bisseling T."/>
            <person name="Smit S."/>
            <person name="Geurts R."/>
        </authorList>
    </citation>
    <scope>NUCLEOTIDE SEQUENCE [LARGE SCALE GENOMIC DNA]</scope>
    <source>
        <strain evidence="6">cv. WU1-14</strain>
    </source>
</reference>
<dbReference type="PANTHER" id="PTHR48268:SF2">
    <property type="entry name" value="PROTEIN KNATM"/>
    <property type="match status" value="1"/>
</dbReference>
<sequence length="148" mass="16385">MGENSGENSTIGSAFEGVAEIENDVFEEDGEEALMKRMISEHPLFELLIETHINCLKVGSGEIDDAVTQINSLQEANNRYSGTTNINPISPELDNFMEAYCMALNKLKEAVEEPLKDATSFITNMYAQLKDLSVTENAKETLICSNEK</sequence>
<accession>A0A2P5D281</accession>
<dbReference type="InterPro" id="IPR005540">
    <property type="entry name" value="KNOX1"/>
</dbReference>
<feature type="domain" description="KNOX1" evidence="3">
    <location>
        <begin position="33"/>
        <end position="73"/>
    </location>
</feature>